<keyword evidence="5 8" id="KW-0378">Hydrolase</keyword>
<comment type="caution">
    <text evidence="9">The sequence shown here is derived from an EMBL/GenBank/DDBJ whole genome shotgun (WGS) entry which is preliminary data.</text>
</comment>
<gene>
    <name evidence="8" type="primary">comB</name>
    <name evidence="9" type="ORF">M23134_05351</name>
</gene>
<dbReference type="InterPro" id="IPR005238">
    <property type="entry name" value="ComB-like"/>
</dbReference>
<evidence type="ECO:0000313" key="10">
    <source>
        <dbReference type="Proteomes" id="UP000004095"/>
    </source>
</evidence>
<keyword evidence="10" id="KW-1185">Reference proteome</keyword>
<dbReference type="eggNOG" id="COG2045">
    <property type="taxonomic scope" value="Bacteria"/>
</dbReference>
<keyword evidence="6 8" id="KW-0460">Magnesium</keyword>
<dbReference type="InterPro" id="IPR036702">
    <property type="entry name" value="ComB-like_sf"/>
</dbReference>
<dbReference type="RefSeq" id="WP_002695540.1">
    <property type="nucleotide sequence ID" value="NZ_AAWS01000008.1"/>
</dbReference>
<reference evidence="9 10" key="1">
    <citation type="submission" date="2007-01" db="EMBL/GenBank/DDBJ databases">
        <authorList>
            <person name="Haygood M."/>
            <person name="Podell S."/>
            <person name="Anderson C."/>
            <person name="Hopkinson B."/>
            <person name="Roe K."/>
            <person name="Barbeau K."/>
            <person name="Gaasterland T."/>
            <person name="Ferriera S."/>
            <person name="Johnson J."/>
            <person name="Kravitz S."/>
            <person name="Beeson K."/>
            <person name="Sutton G."/>
            <person name="Rogers Y.-H."/>
            <person name="Friedman R."/>
            <person name="Frazier M."/>
            <person name="Venter J.C."/>
        </authorList>
    </citation>
    <scope>NUCLEOTIDE SEQUENCE [LARGE SCALE GENOMIC DNA]</scope>
    <source>
        <strain evidence="9 10">ATCC 23134</strain>
    </source>
</reference>
<dbReference type="Proteomes" id="UP000004095">
    <property type="component" value="Unassembled WGS sequence"/>
</dbReference>
<name>A1ZHL1_MICM2</name>
<accession>A1ZHL1</accession>
<evidence type="ECO:0000256" key="6">
    <source>
        <dbReference type="ARBA" id="ARBA00022842"/>
    </source>
</evidence>
<dbReference type="EMBL" id="AAWS01000008">
    <property type="protein sequence ID" value="EAY30018.1"/>
    <property type="molecule type" value="Genomic_DNA"/>
</dbReference>
<evidence type="ECO:0000313" key="9">
    <source>
        <dbReference type="EMBL" id="EAY30018.1"/>
    </source>
</evidence>
<evidence type="ECO:0000256" key="7">
    <source>
        <dbReference type="ARBA" id="ARBA00033711"/>
    </source>
</evidence>
<dbReference type="HAMAP" id="MF_00490">
    <property type="entry name" value="ComB"/>
    <property type="match status" value="1"/>
</dbReference>
<dbReference type="EC" id="3.1.3.71" evidence="3 8"/>
<organism evidence="9 10">
    <name type="scientific">Microscilla marina ATCC 23134</name>
    <dbReference type="NCBI Taxonomy" id="313606"/>
    <lineage>
        <taxon>Bacteria</taxon>
        <taxon>Pseudomonadati</taxon>
        <taxon>Bacteroidota</taxon>
        <taxon>Cytophagia</taxon>
        <taxon>Cytophagales</taxon>
        <taxon>Microscillaceae</taxon>
        <taxon>Microscilla</taxon>
    </lineage>
</organism>
<evidence type="ECO:0000256" key="2">
    <source>
        <dbReference type="ARBA" id="ARBA00009997"/>
    </source>
</evidence>
<evidence type="ECO:0000256" key="8">
    <source>
        <dbReference type="HAMAP-Rule" id="MF_00490"/>
    </source>
</evidence>
<comment type="catalytic activity">
    <reaction evidence="7 8">
        <text>(2R)-O-phospho-3-sulfolactate + H2O = (2R)-3-sulfolactate + phosphate</text>
        <dbReference type="Rhea" id="RHEA:23416"/>
        <dbReference type="ChEBI" id="CHEBI:15377"/>
        <dbReference type="ChEBI" id="CHEBI:15597"/>
        <dbReference type="ChEBI" id="CHEBI:43474"/>
        <dbReference type="ChEBI" id="CHEBI:58738"/>
        <dbReference type="EC" id="3.1.3.71"/>
    </reaction>
</comment>
<evidence type="ECO:0000256" key="3">
    <source>
        <dbReference type="ARBA" id="ARBA00012953"/>
    </source>
</evidence>
<dbReference type="PANTHER" id="PTHR37311:SF1">
    <property type="entry name" value="2-PHOSPHOSULFOLACTATE PHOSPHATASE-RELATED"/>
    <property type="match status" value="1"/>
</dbReference>
<comment type="similarity">
    <text evidence="2 8">Belongs to the ComB family.</text>
</comment>
<evidence type="ECO:0000256" key="5">
    <source>
        <dbReference type="ARBA" id="ARBA00022801"/>
    </source>
</evidence>
<dbReference type="OrthoDB" id="4913at2"/>
<dbReference type="GO" id="GO:0000287">
    <property type="term" value="F:magnesium ion binding"/>
    <property type="evidence" value="ECO:0007669"/>
    <property type="project" value="UniProtKB-UniRule"/>
</dbReference>
<dbReference type="PANTHER" id="PTHR37311">
    <property type="entry name" value="2-PHOSPHOSULFOLACTATE PHOSPHATASE-RELATED"/>
    <property type="match status" value="1"/>
</dbReference>
<dbReference type="AlphaFoldDB" id="A1ZHL1"/>
<evidence type="ECO:0000256" key="1">
    <source>
        <dbReference type="ARBA" id="ARBA00001946"/>
    </source>
</evidence>
<protein>
    <recommendedName>
        <fullName evidence="4 8">Probable 2-phosphosulfolactate phosphatase</fullName>
        <ecNumber evidence="3 8">3.1.3.71</ecNumber>
    </recommendedName>
</protein>
<dbReference type="GO" id="GO:0050545">
    <property type="term" value="F:sulfopyruvate decarboxylase activity"/>
    <property type="evidence" value="ECO:0007669"/>
    <property type="project" value="TreeGrafter"/>
</dbReference>
<comment type="cofactor">
    <cofactor evidence="1 8">
        <name>Mg(2+)</name>
        <dbReference type="ChEBI" id="CHEBI:18420"/>
    </cofactor>
</comment>
<evidence type="ECO:0000256" key="4">
    <source>
        <dbReference type="ARBA" id="ARBA00021948"/>
    </source>
</evidence>
<dbReference type="SUPFAM" id="SSF142823">
    <property type="entry name" value="ComB-like"/>
    <property type="match status" value="1"/>
</dbReference>
<sequence>MKQLEVCLTPDLLQHYSLEGKVVVVIDVFRATTTMVSALANGISRITPVATLKECSALKEKGYLTAAERNGKKPGGFDLGNSPLNYLKHDYSGQQLAMTTSNGTLAITKSIAAHEIIIGAFINMSAVVAYLRAQSQDILLLCAGWKGRINTEDSLFAGAVAHLLANETELANDSAVAVQSLYQTHETNMEEFLKEGLHFNRLQRLGLDEDIEFCLKKDEYNLVPTYKNGVLIGVVYHPQ</sequence>
<dbReference type="GO" id="GO:0050532">
    <property type="term" value="F:2-phosphosulfolactate phosphatase activity"/>
    <property type="evidence" value="ECO:0007669"/>
    <property type="project" value="UniProtKB-UniRule"/>
</dbReference>
<dbReference type="Pfam" id="PF04029">
    <property type="entry name" value="2-ph_phosp"/>
    <property type="match status" value="1"/>
</dbReference>
<proteinExistence type="inferred from homology"/>
<dbReference type="FunFam" id="3.90.1560.10:FF:000001">
    <property type="entry name" value="Probable 2-phosphosulfolactate phosphatase"/>
    <property type="match status" value="1"/>
</dbReference>
<dbReference type="Gene3D" id="3.90.1560.10">
    <property type="entry name" value="ComB-like"/>
    <property type="match status" value="1"/>
</dbReference>